<reference evidence="2 3" key="1">
    <citation type="submission" date="2024-05" db="EMBL/GenBank/DDBJ databases">
        <title>Genome sequencing and assembly of Indian major carp, Cirrhinus mrigala (Hamilton, 1822).</title>
        <authorList>
            <person name="Mohindra V."/>
            <person name="Chowdhury L.M."/>
            <person name="Lal K."/>
            <person name="Jena J.K."/>
        </authorList>
    </citation>
    <scope>NUCLEOTIDE SEQUENCE [LARGE SCALE GENOMIC DNA]</scope>
    <source>
        <strain evidence="2">CM1030</strain>
        <tissue evidence="2">Blood</tissue>
    </source>
</reference>
<accession>A0ABD0RF61</accession>
<dbReference type="EMBL" id="JAMKFB020000003">
    <property type="protein sequence ID" value="KAL0197179.1"/>
    <property type="molecule type" value="Genomic_DNA"/>
</dbReference>
<evidence type="ECO:0000313" key="3">
    <source>
        <dbReference type="Proteomes" id="UP001529510"/>
    </source>
</evidence>
<keyword evidence="3" id="KW-1185">Reference proteome</keyword>
<gene>
    <name evidence="2" type="ORF">M9458_005719</name>
</gene>
<dbReference type="Proteomes" id="UP001529510">
    <property type="component" value="Unassembled WGS sequence"/>
</dbReference>
<evidence type="ECO:0000313" key="2">
    <source>
        <dbReference type="EMBL" id="KAL0197179.1"/>
    </source>
</evidence>
<evidence type="ECO:0000256" key="1">
    <source>
        <dbReference type="SAM" id="MobiDB-lite"/>
    </source>
</evidence>
<dbReference type="AlphaFoldDB" id="A0ABD0RF61"/>
<protein>
    <submittedName>
        <fullName evidence="2">Uncharacterized protein</fullName>
    </submittedName>
</protein>
<sequence>ELSSDHYRQSSKREVSDSSDNRFNSPTTDTLEDGYQCFNSVLAKGNNADVCVNFSNDA</sequence>
<feature type="non-terminal residue" evidence="2">
    <location>
        <position position="58"/>
    </location>
</feature>
<proteinExistence type="predicted"/>
<feature type="non-terminal residue" evidence="2">
    <location>
        <position position="1"/>
    </location>
</feature>
<organism evidence="2 3">
    <name type="scientific">Cirrhinus mrigala</name>
    <name type="common">Mrigala</name>
    <dbReference type="NCBI Taxonomy" id="683832"/>
    <lineage>
        <taxon>Eukaryota</taxon>
        <taxon>Metazoa</taxon>
        <taxon>Chordata</taxon>
        <taxon>Craniata</taxon>
        <taxon>Vertebrata</taxon>
        <taxon>Euteleostomi</taxon>
        <taxon>Actinopterygii</taxon>
        <taxon>Neopterygii</taxon>
        <taxon>Teleostei</taxon>
        <taxon>Ostariophysi</taxon>
        <taxon>Cypriniformes</taxon>
        <taxon>Cyprinidae</taxon>
        <taxon>Labeoninae</taxon>
        <taxon>Labeonini</taxon>
        <taxon>Cirrhinus</taxon>
    </lineage>
</organism>
<name>A0ABD0RF61_CIRMR</name>
<comment type="caution">
    <text evidence="2">The sequence shown here is derived from an EMBL/GenBank/DDBJ whole genome shotgun (WGS) entry which is preliminary data.</text>
</comment>
<feature type="compositionally biased region" description="Basic and acidic residues" evidence="1">
    <location>
        <begin position="1"/>
        <end position="20"/>
    </location>
</feature>
<feature type="region of interest" description="Disordered" evidence="1">
    <location>
        <begin position="1"/>
        <end position="29"/>
    </location>
</feature>